<evidence type="ECO:0000256" key="4">
    <source>
        <dbReference type="ARBA" id="ARBA00023172"/>
    </source>
</evidence>
<protein>
    <recommendedName>
        <fullName evidence="7">Non-structural maintenance of chromosomes element 4</fullName>
    </recommendedName>
</protein>
<evidence type="ECO:0000256" key="3">
    <source>
        <dbReference type="ARBA" id="ARBA00022763"/>
    </source>
</evidence>
<dbReference type="AlphaFoldDB" id="A0A069DRI0"/>
<keyword evidence="4 7" id="KW-0233">DNA recombination</keyword>
<name>A0A069DRI0_9HEMI</name>
<evidence type="ECO:0000313" key="9">
    <source>
        <dbReference type="EMBL" id="JAC86673.1"/>
    </source>
</evidence>
<evidence type="ECO:0000256" key="1">
    <source>
        <dbReference type="ARBA" id="ARBA00004123"/>
    </source>
</evidence>
<feature type="non-terminal residue" evidence="9">
    <location>
        <position position="1"/>
    </location>
</feature>
<evidence type="ECO:0000256" key="5">
    <source>
        <dbReference type="ARBA" id="ARBA00023204"/>
    </source>
</evidence>
<comment type="similarity">
    <text evidence="2 7">Belongs to the NSE4 family.</text>
</comment>
<keyword evidence="6 7" id="KW-0539">Nucleus</keyword>
<dbReference type="InterPro" id="IPR014854">
    <property type="entry name" value="Nse4_C"/>
</dbReference>
<evidence type="ECO:0000256" key="6">
    <source>
        <dbReference type="ARBA" id="ARBA00023242"/>
    </source>
</evidence>
<evidence type="ECO:0000259" key="8">
    <source>
        <dbReference type="Pfam" id="PF08743"/>
    </source>
</evidence>
<evidence type="ECO:0000256" key="7">
    <source>
        <dbReference type="RuleBase" id="RU365071"/>
    </source>
</evidence>
<dbReference type="Pfam" id="PF08743">
    <property type="entry name" value="Nse4_C"/>
    <property type="match status" value="1"/>
</dbReference>
<dbReference type="GO" id="GO:0030915">
    <property type="term" value="C:Smc5-Smc6 complex"/>
    <property type="evidence" value="ECO:0007669"/>
    <property type="project" value="UniProtKB-UniRule"/>
</dbReference>
<reference evidence="9" key="1">
    <citation type="journal article" date="2015" name="J. Med. Entomol.">
        <title>A Deep Insight Into the Sialotranscriptome of the Chagas Disease Vector, Panstrongylus megistus (Hemiptera: Heteroptera).</title>
        <authorList>
            <person name="Ribeiro J.M."/>
            <person name="Schwarz A."/>
            <person name="Francischetti I.M."/>
        </authorList>
    </citation>
    <scope>NUCLEOTIDE SEQUENCE</scope>
    <source>
        <tissue evidence="9">Salivary glands</tissue>
    </source>
</reference>
<proteinExistence type="evidence at transcript level"/>
<evidence type="ECO:0000256" key="2">
    <source>
        <dbReference type="ARBA" id="ARBA00008997"/>
    </source>
</evidence>
<sequence>IIIMSKVNFNIKFREVKDKVEQVHDKPELRESLCREIQTLSEQANTVSDMSVFMETLEVASTCIDHQYDQNSDYWKKKLNDLAVGLLNEVRRDESGWKSIENYFTGIFPDIVNVTFLFNGIKSGTLEITNDENIKAEKTQKVRIQKKQHSQMSLTKPIRVLSQTSSSLDSYKTKMQICLDKLYEACNFDSNIEIPFYTFAINCKSFIQTVYNIFILSFLVREHLVSLSVDQNHQLWIRPVHTYKPDRLFDLHNSENKEYDCTFQTVLSINPREWIMLTQALGLTTVMLPILCSHVESFGNKNEYQRLAKDVHFVD</sequence>
<dbReference type="InterPro" id="IPR027786">
    <property type="entry name" value="Nse4/EID"/>
</dbReference>
<comment type="subcellular location">
    <subcellularLocation>
        <location evidence="1 7">Nucleus</location>
    </subcellularLocation>
</comment>
<dbReference type="GO" id="GO:0005634">
    <property type="term" value="C:nucleus"/>
    <property type="evidence" value="ECO:0007669"/>
    <property type="project" value="UniProtKB-SubCell"/>
</dbReference>
<dbReference type="PANTHER" id="PTHR16140">
    <property type="entry name" value="NON-STRUCTURAL MAINTENANCE OF CHROMOSOMES ELEMENT 4"/>
    <property type="match status" value="1"/>
</dbReference>
<keyword evidence="5 7" id="KW-0234">DNA repair</keyword>
<dbReference type="PANTHER" id="PTHR16140:SF0">
    <property type="entry name" value="NON-STRUCTURAL MAINTENANCE OF CHROMOSOMES ELEMENT 4"/>
    <property type="match status" value="1"/>
</dbReference>
<comment type="function">
    <text evidence="7">Component of the SMC5-SMC6 complex, that promotes sister chromatid alignment after DNA damage and facilitates double-stranded DNA breaks (DSBs) repair via homologous recombination between sister chromatids.</text>
</comment>
<comment type="subunit">
    <text evidence="7">Component of the SMC5-SMC6 complex.</text>
</comment>
<dbReference type="GO" id="GO:0006310">
    <property type="term" value="P:DNA recombination"/>
    <property type="evidence" value="ECO:0007669"/>
    <property type="project" value="UniProtKB-UniRule"/>
</dbReference>
<keyword evidence="3 7" id="KW-0227">DNA damage</keyword>
<organism evidence="9">
    <name type="scientific">Panstrongylus megistus</name>
    <dbReference type="NCBI Taxonomy" id="65343"/>
    <lineage>
        <taxon>Eukaryota</taxon>
        <taxon>Metazoa</taxon>
        <taxon>Ecdysozoa</taxon>
        <taxon>Arthropoda</taxon>
        <taxon>Hexapoda</taxon>
        <taxon>Insecta</taxon>
        <taxon>Pterygota</taxon>
        <taxon>Neoptera</taxon>
        <taxon>Paraneoptera</taxon>
        <taxon>Hemiptera</taxon>
        <taxon>Heteroptera</taxon>
        <taxon>Panheteroptera</taxon>
        <taxon>Cimicomorpha</taxon>
        <taxon>Reduviidae</taxon>
        <taxon>Triatominae</taxon>
        <taxon>Panstrongylus</taxon>
    </lineage>
</organism>
<accession>A0A069DRI0</accession>
<feature type="domain" description="Non-structural maintenance of chromosome element 4 C-terminal" evidence="8">
    <location>
        <begin position="194"/>
        <end position="287"/>
    </location>
</feature>
<dbReference type="GO" id="GO:0006281">
    <property type="term" value="P:DNA repair"/>
    <property type="evidence" value="ECO:0007669"/>
    <property type="project" value="UniProtKB-UniRule"/>
</dbReference>
<dbReference type="EMBL" id="GBGD01002216">
    <property type="protein sequence ID" value="JAC86673.1"/>
    <property type="molecule type" value="mRNA"/>
</dbReference>